<keyword evidence="5" id="KW-1185">Reference proteome</keyword>
<comment type="similarity">
    <text evidence="1">Belongs to the short-chain dehydrogenases/reductases (SDR) family.</text>
</comment>
<keyword evidence="3" id="KW-0560">Oxidoreductase</keyword>
<evidence type="ECO:0000313" key="4">
    <source>
        <dbReference type="EMBL" id="KAK3381031.1"/>
    </source>
</evidence>
<dbReference type="AlphaFoldDB" id="A0AAE0NGC0"/>
<dbReference type="Gene3D" id="3.40.50.720">
    <property type="entry name" value="NAD(P)-binding Rossmann-like Domain"/>
    <property type="match status" value="1"/>
</dbReference>
<proteinExistence type="inferred from homology"/>
<protein>
    <submittedName>
        <fullName evidence="4">Uncharacterized protein</fullName>
    </submittedName>
</protein>
<organism evidence="4 5">
    <name type="scientific">Podospora didyma</name>
    <dbReference type="NCBI Taxonomy" id="330526"/>
    <lineage>
        <taxon>Eukaryota</taxon>
        <taxon>Fungi</taxon>
        <taxon>Dikarya</taxon>
        <taxon>Ascomycota</taxon>
        <taxon>Pezizomycotina</taxon>
        <taxon>Sordariomycetes</taxon>
        <taxon>Sordariomycetidae</taxon>
        <taxon>Sordariales</taxon>
        <taxon>Podosporaceae</taxon>
        <taxon>Podospora</taxon>
    </lineage>
</organism>
<dbReference type="Proteomes" id="UP001285441">
    <property type="component" value="Unassembled WGS sequence"/>
</dbReference>
<dbReference type="InterPro" id="IPR036291">
    <property type="entry name" value="NAD(P)-bd_dom_sf"/>
</dbReference>
<comment type="caution">
    <text evidence="4">The sequence shown here is derived from an EMBL/GenBank/DDBJ whole genome shotgun (WGS) entry which is preliminary data.</text>
</comment>
<dbReference type="EMBL" id="JAULSW010000005">
    <property type="protein sequence ID" value="KAK3381031.1"/>
    <property type="molecule type" value="Genomic_DNA"/>
</dbReference>
<dbReference type="SUPFAM" id="SSF51735">
    <property type="entry name" value="NAD(P)-binding Rossmann-fold domains"/>
    <property type="match status" value="1"/>
</dbReference>
<accession>A0AAE0NGC0</accession>
<dbReference type="PANTHER" id="PTHR43180:SF33">
    <property type="entry name" value="15-HYDROXYPROSTAGLANDIN DEHYDROGENASE [NAD(+)]-LIKE"/>
    <property type="match status" value="1"/>
</dbReference>
<gene>
    <name evidence="4" type="ORF">B0H63DRAFT_474774</name>
</gene>
<sequence>MALQVKVSEQELLKLKGKSIIITGGASGIGKSAVILAHAAGANVTVADLSEDAGESLLAEFKERILYVKADVSSWSEVLNLFTKAFEHFGAIDVVISNAGTHNFETLLDDDLVEDGTLAAPSLKSIEVNLHASAYCAKAALHFFKKYPERKCQLVFTGSAASIIDTPPLFLYCAGKAGVLGLMRGMRKGLPSDKITVNMVAPWMTLSPMMPDWIREKWGDLPANDSEGVAKALLLPALRPELNGKTLWVAGNDIVEIEDALDETRPQWLGSPLSAHLDEGQKRMGITSPK</sequence>
<name>A0AAE0NGC0_9PEZI</name>
<reference evidence="4" key="2">
    <citation type="submission" date="2023-06" db="EMBL/GenBank/DDBJ databases">
        <authorList>
            <consortium name="Lawrence Berkeley National Laboratory"/>
            <person name="Haridas S."/>
            <person name="Hensen N."/>
            <person name="Bonometti L."/>
            <person name="Westerberg I."/>
            <person name="Brannstrom I.O."/>
            <person name="Guillou S."/>
            <person name="Cros-Aarteil S."/>
            <person name="Calhoun S."/>
            <person name="Kuo A."/>
            <person name="Mondo S."/>
            <person name="Pangilinan J."/>
            <person name="Riley R."/>
            <person name="LaButti K."/>
            <person name="Andreopoulos B."/>
            <person name="Lipzen A."/>
            <person name="Chen C."/>
            <person name="Yanf M."/>
            <person name="Daum C."/>
            <person name="Ng V."/>
            <person name="Clum A."/>
            <person name="Steindorff A."/>
            <person name="Ohm R."/>
            <person name="Martin F."/>
            <person name="Silar P."/>
            <person name="Natvig D."/>
            <person name="Lalanne C."/>
            <person name="Gautier V."/>
            <person name="Ament-velasquez S.L."/>
            <person name="Kruys A."/>
            <person name="Hutchinson M.I."/>
            <person name="Powell A.J."/>
            <person name="Barry K."/>
            <person name="Miller A.N."/>
            <person name="Grigoriev I.V."/>
            <person name="Debuchy R."/>
            <person name="Gladieux P."/>
            <person name="Thoren M.H."/>
            <person name="Johannesson H."/>
        </authorList>
    </citation>
    <scope>NUCLEOTIDE SEQUENCE</scope>
    <source>
        <strain evidence="4">CBS 232.78</strain>
    </source>
</reference>
<dbReference type="Pfam" id="PF00106">
    <property type="entry name" value="adh_short"/>
    <property type="match status" value="1"/>
</dbReference>
<dbReference type="PANTHER" id="PTHR43180">
    <property type="entry name" value="3-OXOACYL-(ACYL-CARRIER-PROTEIN) REDUCTASE (AFU_ORTHOLOGUE AFUA_6G11210)"/>
    <property type="match status" value="1"/>
</dbReference>
<evidence type="ECO:0000313" key="5">
    <source>
        <dbReference type="Proteomes" id="UP001285441"/>
    </source>
</evidence>
<evidence type="ECO:0000256" key="1">
    <source>
        <dbReference type="ARBA" id="ARBA00006484"/>
    </source>
</evidence>
<dbReference type="InterPro" id="IPR020904">
    <property type="entry name" value="Sc_DH/Rdtase_CS"/>
</dbReference>
<dbReference type="PRINTS" id="PR00081">
    <property type="entry name" value="GDHRDH"/>
</dbReference>
<dbReference type="PROSITE" id="PS00061">
    <property type="entry name" value="ADH_SHORT"/>
    <property type="match status" value="1"/>
</dbReference>
<evidence type="ECO:0000256" key="3">
    <source>
        <dbReference type="ARBA" id="ARBA00023002"/>
    </source>
</evidence>
<dbReference type="GO" id="GO:0016491">
    <property type="term" value="F:oxidoreductase activity"/>
    <property type="evidence" value="ECO:0007669"/>
    <property type="project" value="UniProtKB-KW"/>
</dbReference>
<evidence type="ECO:0000256" key="2">
    <source>
        <dbReference type="ARBA" id="ARBA00022857"/>
    </source>
</evidence>
<keyword evidence="2" id="KW-0521">NADP</keyword>
<reference evidence="4" key="1">
    <citation type="journal article" date="2023" name="Mol. Phylogenet. Evol.">
        <title>Genome-scale phylogeny and comparative genomics of the fungal order Sordariales.</title>
        <authorList>
            <person name="Hensen N."/>
            <person name="Bonometti L."/>
            <person name="Westerberg I."/>
            <person name="Brannstrom I.O."/>
            <person name="Guillou S."/>
            <person name="Cros-Aarteil S."/>
            <person name="Calhoun S."/>
            <person name="Haridas S."/>
            <person name="Kuo A."/>
            <person name="Mondo S."/>
            <person name="Pangilinan J."/>
            <person name="Riley R."/>
            <person name="LaButti K."/>
            <person name="Andreopoulos B."/>
            <person name="Lipzen A."/>
            <person name="Chen C."/>
            <person name="Yan M."/>
            <person name="Daum C."/>
            <person name="Ng V."/>
            <person name="Clum A."/>
            <person name="Steindorff A."/>
            <person name="Ohm R.A."/>
            <person name="Martin F."/>
            <person name="Silar P."/>
            <person name="Natvig D.O."/>
            <person name="Lalanne C."/>
            <person name="Gautier V."/>
            <person name="Ament-Velasquez S.L."/>
            <person name="Kruys A."/>
            <person name="Hutchinson M.I."/>
            <person name="Powell A.J."/>
            <person name="Barry K."/>
            <person name="Miller A.N."/>
            <person name="Grigoriev I.V."/>
            <person name="Debuchy R."/>
            <person name="Gladieux P."/>
            <person name="Hiltunen Thoren M."/>
            <person name="Johannesson H."/>
        </authorList>
    </citation>
    <scope>NUCLEOTIDE SEQUENCE</scope>
    <source>
        <strain evidence="4">CBS 232.78</strain>
    </source>
</reference>
<dbReference type="InterPro" id="IPR002347">
    <property type="entry name" value="SDR_fam"/>
</dbReference>